<feature type="transmembrane region" description="Helical" evidence="7">
    <location>
        <begin position="115"/>
        <end position="133"/>
    </location>
</feature>
<keyword evidence="4 7" id="KW-0812">Transmembrane</keyword>
<dbReference type="InterPro" id="IPR003362">
    <property type="entry name" value="Bact_transf"/>
</dbReference>
<dbReference type="InterPro" id="IPR017475">
    <property type="entry name" value="EPS_sugar_tfrase"/>
</dbReference>
<dbReference type="Proteomes" id="UP000242999">
    <property type="component" value="Unassembled WGS sequence"/>
</dbReference>
<evidence type="ECO:0000256" key="7">
    <source>
        <dbReference type="SAM" id="Phobius"/>
    </source>
</evidence>
<evidence type="ECO:0000313" key="9">
    <source>
        <dbReference type="EMBL" id="SEI68004.1"/>
    </source>
</evidence>
<feature type="transmembrane region" description="Helical" evidence="7">
    <location>
        <begin position="18"/>
        <end position="35"/>
    </location>
</feature>
<feature type="transmembrane region" description="Helical" evidence="7">
    <location>
        <begin position="47"/>
        <end position="70"/>
    </location>
</feature>
<dbReference type="PANTHER" id="PTHR30576">
    <property type="entry name" value="COLANIC BIOSYNTHESIS UDP-GLUCOSE LIPID CARRIER TRANSFERASE"/>
    <property type="match status" value="1"/>
</dbReference>
<organism evidence="9 10">
    <name type="scientific">Allopseudospirillum japonicum</name>
    <dbReference type="NCBI Taxonomy" id="64971"/>
    <lineage>
        <taxon>Bacteria</taxon>
        <taxon>Pseudomonadati</taxon>
        <taxon>Pseudomonadota</taxon>
        <taxon>Gammaproteobacteria</taxon>
        <taxon>Oceanospirillales</taxon>
        <taxon>Oceanospirillaceae</taxon>
        <taxon>Allopseudospirillum</taxon>
    </lineage>
</organism>
<dbReference type="NCBIfam" id="TIGR03023">
    <property type="entry name" value="WcaJ_sugtrans"/>
    <property type="match status" value="1"/>
</dbReference>
<evidence type="ECO:0000256" key="1">
    <source>
        <dbReference type="ARBA" id="ARBA00004141"/>
    </source>
</evidence>
<sequence length="473" mass="53235">MKITETGPLDWLAHSTRLLDLALSLAAAWLAWWLAESFTWLAPATEFSKHALISLGASVLLVWVGGLCGLYRSWRGRSLTSLVGQVMLAWLLTLALLVASAFLIQEMHALPRAWALIWCALGLVFAVSSRILVYKLLRLVRAQGWNLKPVLVIGTPAAIDTLHTRLQAQPDAGFCLGAQVIFPSTETSTETPLDAPTESTRLQTQIQQALQAGCREIWIALPLSYGAQVRQLLDQLAHVLVDIRYIPDLSDVRLLNHSVSQVAGIYTLDLNRSPLDGAARWIKALEDRCLGLVFFLISLPVMLCIACAIKLTSQGPILFKQYRTGLDGRDFKIYKFRTMRLHQEAQGQLTQAYQGDPRITRLGALLRRTSLDELPQFFNVLQGRMSIVGPRPHALEHNEYYKDLIEAYMQRHRIKPGITGWAQVNGLRGETQDLQQMQQRIEYDLFYIDHWSLGFDLKIIALTLVKGFYNRAP</sequence>
<evidence type="ECO:0000259" key="8">
    <source>
        <dbReference type="Pfam" id="PF02397"/>
    </source>
</evidence>
<accession>A0A1H6SQ47</accession>
<evidence type="ECO:0000256" key="6">
    <source>
        <dbReference type="ARBA" id="ARBA00023136"/>
    </source>
</evidence>
<dbReference type="Pfam" id="PF13727">
    <property type="entry name" value="CoA_binding_3"/>
    <property type="match status" value="1"/>
</dbReference>
<dbReference type="GO" id="GO:0016020">
    <property type="term" value="C:membrane"/>
    <property type="evidence" value="ECO:0007669"/>
    <property type="project" value="UniProtKB-SubCell"/>
</dbReference>
<dbReference type="PANTHER" id="PTHR30576:SF21">
    <property type="entry name" value="UDP-GLUCOSE:UNDECAPRENYL-PHOSPHATE GLUCOSE-1-PHOSPHATE TRANSFERASE"/>
    <property type="match status" value="1"/>
</dbReference>
<protein>
    <submittedName>
        <fullName evidence="9">Putative colanic acid biosysnthesis UDP-glucose lipid carrier transferase</fullName>
    </submittedName>
</protein>
<keyword evidence="5 7" id="KW-1133">Transmembrane helix</keyword>
<evidence type="ECO:0000256" key="5">
    <source>
        <dbReference type="ARBA" id="ARBA00022989"/>
    </source>
</evidence>
<evidence type="ECO:0000313" key="10">
    <source>
        <dbReference type="Proteomes" id="UP000242999"/>
    </source>
</evidence>
<proteinExistence type="inferred from homology"/>
<dbReference type="NCBIfam" id="TIGR03025">
    <property type="entry name" value="EPS_sugtrans"/>
    <property type="match status" value="1"/>
</dbReference>
<feature type="transmembrane region" description="Helical" evidence="7">
    <location>
        <begin position="289"/>
        <end position="311"/>
    </location>
</feature>
<gene>
    <name evidence="9" type="ORF">SAMN05421831_10779</name>
</gene>
<reference evidence="10" key="1">
    <citation type="submission" date="2016-10" db="EMBL/GenBank/DDBJ databases">
        <authorList>
            <person name="Varghese N."/>
            <person name="Submissions S."/>
        </authorList>
    </citation>
    <scope>NUCLEOTIDE SEQUENCE [LARGE SCALE GENOMIC DNA]</scope>
    <source>
        <strain evidence="10">DSM 7165</strain>
    </source>
</reference>
<dbReference type="Pfam" id="PF02397">
    <property type="entry name" value="Bac_transf"/>
    <property type="match status" value="1"/>
</dbReference>
<dbReference type="STRING" id="64971.SAMN05421831_10779"/>
<dbReference type="GO" id="GO:0009242">
    <property type="term" value="P:colanic acid biosynthetic process"/>
    <property type="evidence" value="ECO:0007669"/>
    <property type="project" value="TreeGrafter"/>
</dbReference>
<keyword evidence="6 7" id="KW-0472">Membrane</keyword>
<evidence type="ECO:0000256" key="2">
    <source>
        <dbReference type="ARBA" id="ARBA00006464"/>
    </source>
</evidence>
<comment type="similarity">
    <text evidence="2">Belongs to the bacterial sugar transferase family.</text>
</comment>
<name>A0A1H6SQ47_9GAMM</name>
<feature type="transmembrane region" description="Helical" evidence="7">
    <location>
        <begin position="82"/>
        <end position="103"/>
    </location>
</feature>
<keyword evidence="10" id="KW-1185">Reference proteome</keyword>
<feature type="domain" description="Bacterial sugar transferase" evidence="8">
    <location>
        <begin position="283"/>
        <end position="466"/>
    </location>
</feature>
<comment type="subcellular location">
    <subcellularLocation>
        <location evidence="1">Membrane</location>
        <topology evidence="1">Multi-pass membrane protein</topology>
    </subcellularLocation>
</comment>
<keyword evidence="3 9" id="KW-0808">Transferase</keyword>
<evidence type="ECO:0000256" key="4">
    <source>
        <dbReference type="ARBA" id="ARBA00022692"/>
    </source>
</evidence>
<dbReference type="InterPro" id="IPR017473">
    <property type="entry name" value="Undecaprenyl-P_gluc_Ptfrase"/>
</dbReference>
<dbReference type="AlphaFoldDB" id="A0A1H6SQ47"/>
<dbReference type="RefSeq" id="WP_245710577.1">
    <property type="nucleotide sequence ID" value="NZ_FNYH01000007.1"/>
</dbReference>
<dbReference type="EMBL" id="FNYH01000007">
    <property type="protein sequence ID" value="SEI68004.1"/>
    <property type="molecule type" value="Genomic_DNA"/>
</dbReference>
<dbReference type="GO" id="GO:0089702">
    <property type="term" value="F:undecaprenyl-phosphate glucose phosphotransferase activity"/>
    <property type="evidence" value="ECO:0007669"/>
    <property type="project" value="TreeGrafter"/>
</dbReference>
<evidence type="ECO:0000256" key="3">
    <source>
        <dbReference type="ARBA" id="ARBA00022679"/>
    </source>
</evidence>